<evidence type="ECO:0000313" key="2">
    <source>
        <dbReference type="EMBL" id="KFB40314.1"/>
    </source>
</evidence>
<dbReference type="AlphaFoldDB" id="A0A084VQS0"/>
<keyword evidence="4" id="KW-1185">Reference proteome</keyword>
<organism evidence="2">
    <name type="scientific">Anopheles sinensis</name>
    <name type="common">Mosquito</name>
    <dbReference type="NCBI Taxonomy" id="74873"/>
    <lineage>
        <taxon>Eukaryota</taxon>
        <taxon>Metazoa</taxon>
        <taxon>Ecdysozoa</taxon>
        <taxon>Arthropoda</taxon>
        <taxon>Hexapoda</taxon>
        <taxon>Insecta</taxon>
        <taxon>Pterygota</taxon>
        <taxon>Neoptera</taxon>
        <taxon>Endopterygota</taxon>
        <taxon>Diptera</taxon>
        <taxon>Nematocera</taxon>
        <taxon>Culicoidea</taxon>
        <taxon>Culicidae</taxon>
        <taxon>Anophelinae</taxon>
        <taxon>Anopheles</taxon>
    </lineage>
</organism>
<feature type="chain" id="PRO_5001783981" evidence="1">
    <location>
        <begin position="24"/>
        <end position="182"/>
    </location>
</feature>
<name>A0A084VQS0_ANOSI</name>
<dbReference type="EMBL" id="ATLV01015302">
    <property type="status" value="NOT_ANNOTATED_CDS"/>
    <property type="molecule type" value="Genomic_DNA"/>
</dbReference>
<dbReference type="OrthoDB" id="7724957at2759"/>
<evidence type="ECO:0000313" key="4">
    <source>
        <dbReference type="Proteomes" id="UP000030765"/>
    </source>
</evidence>
<reference evidence="3" key="2">
    <citation type="submission" date="2020-05" db="UniProtKB">
        <authorList>
            <consortium name="EnsemblMetazoa"/>
        </authorList>
    </citation>
    <scope>IDENTIFICATION</scope>
</reference>
<dbReference type="VEuPathDB" id="VectorBase:ASIS017337"/>
<accession>A0A084VQS0</accession>
<protein>
    <submittedName>
        <fullName evidence="2 3">Uncharacterized protein</fullName>
    </submittedName>
</protein>
<dbReference type="EnsemblMetazoa" id="ASIC007802-RA">
    <property type="protein sequence ID" value="ASIC007802-PA"/>
    <property type="gene ID" value="ASIC007802"/>
</dbReference>
<dbReference type="VEuPathDB" id="VectorBase:ASIC007802"/>
<evidence type="ECO:0000256" key="1">
    <source>
        <dbReference type="SAM" id="SignalP"/>
    </source>
</evidence>
<feature type="signal peptide" evidence="1">
    <location>
        <begin position="1"/>
        <end position="23"/>
    </location>
</feature>
<proteinExistence type="predicted"/>
<evidence type="ECO:0000313" key="3">
    <source>
        <dbReference type="EnsemblMetazoa" id="ASIC007802-PA"/>
    </source>
</evidence>
<reference evidence="2 4" key="1">
    <citation type="journal article" date="2014" name="BMC Genomics">
        <title>Genome sequence of Anopheles sinensis provides insight into genetics basis of mosquito competence for malaria parasites.</title>
        <authorList>
            <person name="Zhou D."/>
            <person name="Zhang D."/>
            <person name="Ding G."/>
            <person name="Shi L."/>
            <person name="Hou Q."/>
            <person name="Ye Y."/>
            <person name="Xu Y."/>
            <person name="Zhou H."/>
            <person name="Xiong C."/>
            <person name="Li S."/>
            <person name="Yu J."/>
            <person name="Hong S."/>
            <person name="Yu X."/>
            <person name="Zou P."/>
            <person name="Chen C."/>
            <person name="Chang X."/>
            <person name="Wang W."/>
            <person name="Lv Y."/>
            <person name="Sun Y."/>
            <person name="Ma L."/>
            <person name="Shen B."/>
            <person name="Zhu C."/>
        </authorList>
    </citation>
    <scope>NUCLEOTIDE SEQUENCE [LARGE SCALE GENOMIC DNA]</scope>
</reference>
<dbReference type="EMBL" id="KE525006">
    <property type="protein sequence ID" value="KFB40314.1"/>
    <property type="molecule type" value="Genomic_DNA"/>
</dbReference>
<gene>
    <name evidence="2" type="ORF">ZHAS_00007802</name>
</gene>
<sequence length="182" mass="20038">MVPSRMLLVIALGFTLGVEAVLAKNATTPGECTMVGAKNPRECCRSFMELHDAIISCLPKPGSTGTVCIAQCILQGYSLRPLGSSVPLSLSRVITYGPKLAAHFDECKTDLLDFLQGNMFQGDLQRVVCDERVNRFFVCMVKSWFQDCLGFDDSVEKCNEMKEKVQSGSCDISTFFELSRAD</sequence>
<keyword evidence="1" id="KW-0732">Signal</keyword>
<dbReference type="Proteomes" id="UP000030765">
    <property type="component" value="Unassembled WGS sequence"/>
</dbReference>